<proteinExistence type="predicted"/>
<name>A0A0F9T5W2_9ZZZZ</name>
<sequence>MESVTLTVLTFDIINDILNTITGYRRERKVNFTTKLTDKNEETKVQLIYNDTNKVIFEGTVNQDNLIEAVANEDKKEKETKDISE</sequence>
<dbReference type="AlphaFoldDB" id="A0A0F9T5W2"/>
<gene>
    <name evidence="1" type="ORF">LCGC14_0368270</name>
</gene>
<protein>
    <submittedName>
        <fullName evidence="1">Uncharacterized protein</fullName>
    </submittedName>
</protein>
<comment type="caution">
    <text evidence="1">The sequence shown here is derived from an EMBL/GenBank/DDBJ whole genome shotgun (WGS) entry which is preliminary data.</text>
</comment>
<organism evidence="1">
    <name type="scientific">marine sediment metagenome</name>
    <dbReference type="NCBI Taxonomy" id="412755"/>
    <lineage>
        <taxon>unclassified sequences</taxon>
        <taxon>metagenomes</taxon>
        <taxon>ecological metagenomes</taxon>
    </lineage>
</organism>
<reference evidence="1" key="1">
    <citation type="journal article" date="2015" name="Nature">
        <title>Complex archaea that bridge the gap between prokaryotes and eukaryotes.</title>
        <authorList>
            <person name="Spang A."/>
            <person name="Saw J.H."/>
            <person name="Jorgensen S.L."/>
            <person name="Zaremba-Niedzwiedzka K."/>
            <person name="Martijn J."/>
            <person name="Lind A.E."/>
            <person name="van Eijk R."/>
            <person name="Schleper C."/>
            <person name="Guy L."/>
            <person name="Ettema T.J."/>
        </authorList>
    </citation>
    <scope>NUCLEOTIDE SEQUENCE</scope>
</reference>
<dbReference type="EMBL" id="LAZR01000292">
    <property type="protein sequence ID" value="KKN76630.1"/>
    <property type="molecule type" value="Genomic_DNA"/>
</dbReference>
<evidence type="ECO:0000313" key="1">
    <source>
        <dbReference type="EMBL" id="KKN76630.1"/>
    </source>
</evidence>
<accession>A0A0F9T5W2</accession>